<dbReference type="InterPro" id="IPR018727">
    <property type="entry name" value="DUF2267"/>
</dbReference>
<evidence type="ECO:0000256" key="1">
    <source>
        <dbReference type="SAM" id="MobiDB-lite"/>
    </source>
</evidence>
<evidence type="ECO:0000313" key="2">
    <source>
        <dbReference type="EMBL" id="QAT85431.1"/>
    </source>
</evidence>
<evidence type="ECO:0000313" key="3">
    <source>
        <dbReference type="Proteomes" id="UP000288758"/>
    </source>
</evidence>
<reference evidence="2 3" key="1">
    <citation type="submission" date="2018-12" db="EMBL/GenBank/DDBJ databases">
        <title>Complete Genome Sequence of the Corallopyronin A producing Myxobacterium Corallococcus coralloides B035.</title>
        <authorList>
            <person name="Bouhired S.M."/>
            <person name="Rupp O."/>
            <person name="Blom J."/>
            <person name="Schaeberle T.F."/>
            <person name="Kehraus S."/>
            <person name="Schiefer A."/>
            <person name="Pfarr K."/>
            <person name="Goesmann A."/>
            <person name="Hoerauf A."/>
            <person name="Koenig G.M."/>
        </authorList>
    </citation>
    <scope>NUCLEOTIDE SEQUENCE [LARGE SCALE GENOMIC DNA]</scope>
    <source>
        <strain evidence="2 3">B035</strain>
    </source>
</reference>
<dbReference type="InterPro" id="IPR038282">
    <property type="entry name" value="DUF2267_sf"/>
</dbReference>
<dbReference type="Gene3D" id="1.10.490.110">
    <property type="entry name" value="Uncharacterized conserved protein DUF2267"/>
    <property type="match status" value="1"/>
</dbReference>
<dbReference type="RefSeq" id="WP_128797207.1">
    <property type="nucleotide sequence ID" value="NZ_CP034669.1"/>
</dbReference>
<proteinExistence type="predicted"/>
<accession>A0A410RUE0</accession>
<gene>
    <name evidence="2" type="ORF">EJ065_3871</name>
</gene>
<sequence length="169" mass="18903">MAAQDIPGTGQQAGGPTHRSTDIPLDERRRMRHESRTSQTYKAFLKYLRDVGQFESEQAAQQAAFSVLCVLEQRLFGEEDNDLEAQLPHKLRELLVRCDRHESGPPPHKFGREEMLAMVATDLAVDADDAESIVRAVFSAVQAQISEGESDDISGELPTDIRELWARPT</sequence>
<dbReference type="AlphaFoldDB" id="A0A410RUE0"/>
<name>A0A410RUE0_CORCK</name>
<evidence type="ECO:0008006" key="4">
    <source>
        <dbReference type="Google" id="ProtNLM"/>
    </source>
</evidence>
<feature type="compositionally biased region" description="Basic and acidic residues" evidence="1">
    <location>
        <begin position="19"/>
        <end position="29"/>
    </location>
</feature>
<dbReference type="Pfam" id="PF10025">
    <property type="entry name" value="DUF2267"/>
    <property type="match status" value="1"/>
</dbReference>
<dbReference type="Proteomes" id="UP000288758">
    <property type="component" value="Chromosome"/>
</dbReference>
<dbReference type="EMBL" id="CP034669">
    <property type="protein sequence ID" value="QAT85431.1"/>
    <property type="molecule type" value="Genomic_DNA"/>
</dbReference>
<organism evidence="2 3">
    <name type="scientific">Corallococcus coralloides</name>
    <name type="common">Myxococcus coralloides</name>
    <dbReference type="NCBI Taxonomy" id="184914"/>
    <lineage>
        <taxon>Bacteria</taxon>
        <taxon>Pseudomonadati</taxon>
        <taxon>Myxococcota</taxon>
        <taxon>Myxococcia</taxon>
        <taxon>Myxococcales</taxon>
        <taxon>Cystobacterineae</taxon>
        <taxon>Myxococcaceae</taxon>
        <taxon>Corallococcus</taxon>
    </lineage>
</organism>
<protein>
    <recommendedName>
        <fullName evidence="4">DUF2267 domain-containing protein</fullName>
    </recommendedName>
</protein>
<feature type="region of interest" description="Disordered" evidence="1">
    <location>
        <begin position="1"/>
        <end position="37"/>
    </location>
</feature>